<reference evidence="1" key="1">
    <citation type="submission" date="2020-12" db="EMBL/GenBank/DDBJ databases">
        <title>WGS assembly of Carya illinoinensis cv. Pawnee.</title>
        <authorList>
            <person name="Platts A."/>
            <person name="Shu S."/>
            <person name="Wright S."/>
            <person name="Barry K."/>
            <person name="Edger P."/>
            <person name="Pires J.C."/>
            <person name="Schmutz J."/>
        </authorList>
    </citation>
    <scope>NUCLEOTIDE SEQUENCE</scope>
    <source>
        <tissue evidence="1">Leaf</tissue>
    </source>
</reference>
<dbReference type="EMBL" id="CM031810">
    <property type="protein sequence ID" value="KAG6664095.1"/>
    <property type="molecule type" value="Genomic_DNA"/>
</dbReference>
<name>A0A8T1RBU4_CARIL</name>
<dbReference type="EMBL" id="CM031826">
    <property type="protein sequence ID" value="KAG6726163.1"/>
    <property type="molecule type" value="Genomic_DNA"/>
</dbReference>
<gene>
    <name evidence="1" type="ORF">CIPAW_02G068700</name>
    <name evidence="2" type="ORF">I3842_02G067400</name>
</gene>
<proteinExistence type="predicted"/>
<evidence type="ECO:0000313" key="2">
    <source>
        <dbReference type="EMBL" id="KAG6726163.1"/>
    </source>
</evidence>
<keyword evidence="3" id="KW-1185">Reference proteome</keyword>
<dbReference type="AlphaFoldDB" id="A0A8T1RBU4"/>
<evidence type="ECO:0000313" key="3">
    <source>
        <dbReference type="Proteomes" id="UP000811609"/>
    </source>
</evidence>
<protein>
    <submittedName>
        <fullName evidence="1">Uncharacterized protein</fullName>
    </submittedName>
</protein>
<comment type="caution">
    <text evidence="1">The sequence shown here is derived from an EMBL/GenBank/DDBJ whole genome shotgun (WGS) entry which is preliminary data.</text>
</comment>
<sequence length="83" mass="9292">MGGKSYSNSFSICNIFKVCFSGGSSASRDDDWDEGDTVKRLCPSDEDRWGWTAEPGIDRKATAYIDRFYATRVSESEHHSCTP</sequence>
<dbReference type="OrthoDB" id="654716at2759"/>
<accession>A0A8T1RBU4</accession>
<dbReference type="PANTHER" id="PTHR33511">
    <property type="entry name" value="OS06G0632400 PROTEIN"/>
    <property type="match status" value="1"/>
</dbReference>
<reference evidence="2" key="2">
    <citation type="submission" date="2021-01" db="EMBL/GenBank/DDBJ databases">
        <authorList>
            <person name="Lovell J.T."/>
            <person name="Bentley N."/>
            <person name="Bhattarai G."/>
            <person name="Jenkins J.W."/>
            <person name="Sreedasyam A."/>
            <person name="Alarcon Y."/>
            <person name="Bock C."/>
            <person name="Boston L."/>
            <person name="Carlson J."/>
            <person name="Cervantes K."/>
            <person name="Clermont K."/>
            <person name="Krom N."/>
            <person name="Kubenka K."/>
            <person name="Mamidi S."/>
            <person name="Mattison C."/>
            <person name="Monteros M."/>
            <person name="Pisani C."/>
            <person name="Plott C."/>
            <person name="Rajasekar S."/>
            <person name="Rhein H.S."/>
            <person name="Rohla C."/>
            <person name="Song M."/>
            <person name="Hilaire R.S."/>
            <person name="Shu S."/>
            <person name="Wells L."/>
            <person name="Wang X."/>
            <person name="Webber J."/>
            <person name="Heerema R.J."/>
            <person name="Klein P."/>
            <person name="Conner P."/>
            <person name="Grauke L."/>
            <person name="Grimwood J."/>
            <person name="Schmutz J."/>
            <person name="Randall J.J."/>
        </authorList>
    </citation>
    <scope>NUCLEOTIDE SEQUENCE</scope>
    <source>
        <tissue evidence="2">Leaf</tissue>
    </source>
</reference>
<dbReference type="Proteomes" id="UP000811609">
    <property type="component" value="Chromosome 2"/>
</dbReference>
<dbReference type="Proteomes" id="UP000811246">
    <property type="component" value="Chromosome 2"/>
</dbReference>
<organism evidence="1 3">
    <name type="scientific">Carya illinoinensis</name>
    <name type="common">Pecan</name>
    <dbReference type="NCBI Taxonomy" id="32201"/>
    <lineage>
        <taxon>Eukaryota</taxon>
        <taxon>Viridiplantae</taxon>
        <taxon>Streptophyta</taxon>
        <taxon>Embryophyta</taxon>
        <taxon>Tracheophyta</taxon>
        <taxon>Spermatophyta</taxon>
        <taxon>Magnoliopsida</taxon>
        <taxon>eudicotyledons</taxon>
        <taxon>Gunneridae</taxon>
        <taxon>Pentapetalae</taxon>
        <taxon>rosids</taxon>
        <taxon>fabids</taxon>
        <taxon>Fagales</taxon>
        <taxon>Juglandaceae</taxon>
        <taxon>Carya</taxon>
    </lineage>
</organism>
<evidence type="ECO:0000313" key="1">
    <source>
        <dbReference type="EMBL" id="KAG6664095.1"/>
    </source>
</evidence>